<feature type="compositionally biased region" description="Basic residues" evidence="1">
    <location>
        <begin position="89"/>
        <end position="99"/>
    </location>
</feature>
<dbReference type="SMART" id="SM00855">
    <property type="entry name" value="PGAM"/>
    <property type="match status" value="1"/>
</dbReference>
<dbReference type="InterPro" id="IPR050275">
    <property type="entry name" value="PGM_Phosphatase"/>
</dbReference>
<dbReference type="Gene3D" id="3.40.50.1240">
    <property type="entry name" value="Phosphoglycerate mutase-like"/>
    <property type="match status" value="1"/>
</dbReference>
<organism evidence="2 3">
    <name type="scientific">Prymnesium parvum</name>
    <name type="common">Toxic golden alga</name>
    <dbReference type="NCBI Taxonomy" id="97485"/>
    <lineage>
        <taxon>Eukaryota</taxon>
        <taxon>Haptista</taxon>
        <taxon>Haptophyta</taxon>
        <taxon>Prymnesiophyceae</taxon>
        <taxon>Prymnesiales</taxon>
        <taxon>Prymnesiaceae</taxon>
        <taxon>Prymnesium</taxon>
    </lineage>
</organism>
<dbReference type="InterPro" id="IPR029033">
    <property type="entry name" value="His_PPase_superfam"/>
</dbReference>
<feature type="compositionally biased region" description="Low complexity" evidence="1">
    <location>
        <begin position="133"/>
        <end position="143"/>
    </location>
</feature>
<accession>A0AB34JRE4</accession>
<dbReference type="InterPro" id="IPR013078">
    <property type="entry name" value="His_Pase_superF_clade-1"/>
</dbReference>
<reference evidence="2 3" key="1">
    <citation type="journal article" date="2024" name="Science">
        <title>Giant polyketide synthase enzymes in the biosynthesis of giant marine polyether toxins.</title>
        <authorList>
            <person name="Fallon T.R."/>
            <person name="Shende V.V."/>
            <person name="Wierzbicki I.H."/>
            <person name="Pendleton A.L."/>
            <person name="Watervoot N.F."/>
            <person name="Auber R.P."/>
            <person name="Gonzalez D.J."/>
            <person name="Wisecaver J.H."/>
            <person name="Moore B.S."/>
        </authorList>
    </citation>
    <scope>NUCLEOTIDE SEQUENCE [LARGE SCALE GENOMIC DNA]</scope>
    <source>
        <strain evidence="2 3">12B1</strain>
    </source>
</reference>
<dbReference type="PROSITE" id="PS00175">
    <property type="entry name" value="PG_MUTASE"/>
    <property type="match status" value="1"/>
</dbReference>
<dbReference type="PANTHER" id="PTHR48100:SF33">
    <property type="entry name" value="PEPTIDASE S54 RHOMBOID DOMAIN-CONTAINING PROTEIN"/>
    <property type="match status" value="1"/>
</dbReference>
<evidence type="ECO:0008006" key="4">
    <source>
        <dbReference type="Google" id="ProtNLM"/>
    </source>
</evidence>
<gene>
    <name evidence="2" type="ORF">AB1Y20_019089</name>
</gene>
<dbReference type="CDD" id="cd07067">
    <property type="entry name" value="HP_PGM_like"/>
    <property type="match status" value="1"/>
</dbReference>
<dbReference type="AlphaFoldDB" id="A0AB34JRE4"/>
<dbReference type="GO" id="GO:0005829">
    <property type="term" value="C:cytosol"/>
    <property type="evidence" value="ECO:0007669"/>
    <property type="project" value="TreeGrafter"/>
</dbReference>
<comment type="caution">
    <text evidence="2">The sequence shown here is derived from an EMBL/GenBank/DDBJ whole genome shotgun (WGS) entry which is preliminary data.</text>
</comment>
<dbReference type="InterPro" id="IPR001345">
    <property type="entry name" value="PG/BPGM_mutase_AS"/>
</dbReference>
<evidence type="ECO:0000313" key="3">
    <source>
        <dbReference type="Proteomes" id="UP001515480"/>
    </source>
</evidence>
<name>A0AB34JRE4_PRYPA</name>
<evidence type="ECO:0000256" key="1">
    <source>
        <dbReference type="SAM" id="MobiDB-lite"/>
    </source>
</evidence>
<dbReference type="EMBL" id="JBGBPQ010000005">
    <property type="protein sequence ID" value="KAL1524180.1"/>
    <property type="molecule type" value="Genomic_DNA"/>
</dbReference>
<feature type="compositionally biased region" description="Acidic residues" evidence="1">
    <location>
        <begin position="174"/>
        <end position="192"/>
    </location>
</feature>
<sequence>MHALTSRDERRNVRCGFEFESFHKERGGFLLATHSLAFLAPPPTACREGVQSGRGSFGVPPDARYALSPTKPSIVLRTEVESALLRHTSSHRHSLHPHRPSPAFKAPMFRGGGSKSSSHDQFARARLEAAMAGSSSSNLSAPPASLPPPPGSNFKFREPSSPIGSSNAAADARGEEEVDDEYESLCTSEEDSAPPASHGFTRTSAFRKKLASMRGEDAARETSIADDGERGSLFDPHLANRIRAQELQIAEQSEVGVRNVRAASDARAISPGALERGFALFVTNAFLTTLQASRRLERTEEKVKVTGHLVVAWVINSSGEPVGPVVEWCAKTGMTPVWNSAKAISGVMDVTKCRLCIELWEELEGSLRVQLAGPAVLPLTALPLETTRIEVPRRRCDSGVLYIYTMPLMAPTVKEVFLIRHGESRWNAAKRKKRYDKMMKEHDHPLNEVGYRQALELQEAIRAAMMLENTNDNAAITPQIAAARQLIECEAFWSSPLTRALQTALVVLEPLLAGSRLELKANVRERKNWGGLDSIGRVTGVMCHQRALEELRELDENDCGPKKVEVEKLARICVDPLEVQEEWWSDGVESDKDMEKRLLEFLDQVQYSPHTRIVVVAHSHLFRTIFKKFLHPCYCMRAPETALRLQSTSIPNGTVLHCTMDFTLRAGGSPYVIKDVKELMMGSPKLSKKEAKANADKETKKGGRLHTHTA</sequence>
<feature type="region of interest" description="Disordered" evidence="1">
    <location>
        <begin position="89"/>
        <end position="232"/>
    </location>
</feature>
<dbReference type="Pfam" id="PF00300">
    <property type="entry name" value="His_Phos_1"/>
    <property type="match status" value="1"/>
</dbReference>
<dbReference type="PANTHER" id="PTHR48100">
    <property type="entry name" value="BROAD-SPECIFICITY PHOSPHATASE YOR283W-RELATED"/>
    <property type="match status" value="1"/>
</dbReference>
<evidence type="ECO:0000313" key="2">
    <source>
        <dbReference type="EMBL" id="KAL1524180.1"/>
    </source>
</evidence>
<feature type="compositionally biased region" description="Basic and acidic residues" evidence="1">
    <location>
        <begin position="117"/>
        <end position="127"/>
    </location>
</feature>
<keyword evidence="3" id="KW-1185">Reference proteome</keyword>
<dbReference type="GO" id="GO:0016791">
    <property type="term" value="F:phosphatase activity"/>
    <property type="evidence" value="ECO:0007669"/>
    <property type="project" value="TreeGrafter"/>
</dbReference>
<dbReference type="SUPFAM" id="SSF53254">
    <property type="entry name" value="Phosphoglycerate mutase-like"/>
    <property type="match status" value="1"/>
</dbReference>
<dbReference type="Proteomes" id="UP001515480">
    <property type="component" value="Unassembled WGS sequence"/>
</dbReference>
<feature type="compositionally biased region" description="Basic and acidic residues" evidence="1">
    <location>
        <begin position="687"/>
        <end position="701"/>
    </location>
</feature>
<proteinExistence type="predicted"/>
<protein>
    <recommendedName>
        <fullName evidence="4">Phosphoglycerate mutase (2,3-diphosphoglycerate-dependent)</fullName>
    </recommendedName>
</protein>
<feature type="region of interest" description="Disordered" evidence="1">
    <location>
        <begin position="684"/>
        <end position="710"/>
    </location>
</feature>